<feature type="region of interest" description="Disordered" evidence="1">
    <location>
        <begin position="377"/>
        <end position="435"/>
    </location>
</feature>
<protein>
    <recommendedName>
        <fullName evidence="2">CHAT domain-containing protein</fullName>
    </recommendedName>
</protein>
<feature type="compositionally biased region" description="Basic and acidic residues" evidence="1">
    <location>
        <begin position="387"/>
        <end position="408"/>
    </location>
</feature>
<name>A0ABN2JTX7_9MICO</name>
<reference evidence="3 4" key="1">
    <citation type="journal article" date="2019" name="Int. J. Syst. Evol. Microbiol.">
        <title>The Global Catalogue of Microorganisms (GCM) 10K type strain sequencing project: providing services to taxonomists for standard genome sequencing and annotation.</title>
        <authorList>
            <consortium name="The Broad Institute Genomics Platform"/>
            <consortium name="The Broad Institute Genome Sequencing Center for Infectious Disease"/>
            <person name="Wu L."/>
            <person name="Ma J."/>
        </authorList>
    </citation>
    <scope>NUCLEOTIDE SEQUENCE [LARGE SCALE GENOMIC DNA]</scope>
    <source>
        <strain evidence="3 4">JCM 15589</strain>
    </source>
</reference>
<comment type="caution">
    <text evidence="3">The sequence shown here is derived from an EMBL/GenBank/DDBJ whole genome shotgun (WGS) entry which is preliminary data.</text>
</comment>
<gene>
    <name evidence="3" type="ORF">GCM10009809_37820</name>
</gene>
<dbReference type="EMBL" id="BAAAPM010000009">
    <property type="protein sequence ID" value="GAA1738926.1"/>
    <property type="molecule type" value="Genomic_DNA"/>
</dbReference>
<dbReference type="RefSeq" id="WP_344250384.1">
    <property type="nucleotide sequence ID" value="NZ_BAAAPM010000009.1"/>
</dbReference>
<dbReference type="Proteomes" id="UP001501138">
    <property type="component" value="Unassembled WGS sequence"/>
</dbReference>
<proteinExistence type="predicted"/>
<evidence type="ECO:0000313" key="4">
    <source>
        <dbReference type="Proteomes" id="UP001501138"/>
    </source>
</evidence>
<organism evidence="3 4">
    <name type="scientific">Isoptericola hypogeus</name>
    <dbReference type="NCBI Taxonomy" id="300179"/>
    <lineage>
        <taxon>Bacteria</taxon>
        <taxon>Bacillati</taxon>
        <taxon>Actinomycetota</taxon>
        <taxon>Actinomycetes</taxon>
        <taxon>Micrococcales</taxon>
        <taxon>Promicromonosporaceae</taxon>
        <taxon>Isoptericola</taxon>
    </lineage>
</organism>
<feature type="compositionally biased region" description="Low complexity" evidence="1">
    <location>
        <begin position="409"/>
        <end position="422"/>
    </location>
</feature>
<evidence type="ECO:0000313" key="3">
    <source>
        <dbReference type="EMBL" id="GAA1738926.1"/>
    </source>
</evidence>
<dbReference type="InterPro" id="IPR024983">
    <property type="entry name" value="CHAT_dom"/>
</dbReference>
<evidence type="ECO:0000259" key="2">
    <source>
        <dbReference type="Pfam" id="PF12770"/>
    </source>
</evidence>
<sequence>MVQILELEISRGTDRHAYTVQVLRSPAGEASAEVTLDSGELLDRRQKLQEAVLLSSVSSRSTVSSSHEGVVRAVGRTLFDVLFGPASISSLYAASRALADANHEDLRVVLRTGSAELAALPWEVMYDTDADAYVCRRQPLVRHIPVANAPSPLRVQGALRILGIVSSPRGMEMLDVEREKENLTSALARPIERGLVDLRWAPDATWRTLQDLLLSQEWHVVHFIGHGDFDFECEEGILVLVGTDGRPNRVEARRIVDLLRQSRPMPRLVVLNACSSATSNSENLFSGTAAALVRGGVSAVAAMQFEITDHAAIEFCRGFYNAIAYGRGIDEAMGSGRVAILGSGRETLEWVTPVLYLRGLTSQLFSVDQTPRAGHEAEALDNVMQREPTEHPLKRNRSDEGSHADDVKGTATSAGSTTATHGAARKGTDSAASADANNKKNLELLRARARELAWWNPRPSQVALEEIGDLLAVAEVPLGAVGVPGGWASDIALVVTDRCLYLCGPADSKRWHESWNTFPASAQPTNNVVRIPIERVEACEIVPEIKILRIRWQGFAASLKTPAERSVLRRLAVHLEVVLTRAGGTAASNG</sequence>
<accession>A0ABN2JTX7</accession>
<dbReference type="Pfam" id="PF12770">
    <property type="entry name" value="CHAT"/>
    <property type="match status" value="1"/>
</dbReference>
<feature type="domain" description="CHAT" evidence="2">
    <location>
        <begin position="73"/>
        <end position="346"/>
    </location>
</feature>
<keyword evidence="4" id="KW-1185">Reference proteome</keyword>
<evidence type="ECO:0000256" key="1">
    <source>
        <dbReference type="SAM" id="MobiDB-lite"/>
    </source>
</evidence>